<evidence type="ECO:0000313" key="2">
    <source>
        <dbReference type="EMBL" id="CAE7177663.1"/>
    </source>
</evidence>
<dbReference type="EMBL" id="CAJNJQ010002491">
    <property type="protein sequence ID" value="CAE7177663.1"/>
    <property type="molecule type" value="Genomic_DNA"/>
</dbReference>
<proteinExistence type="predicted"/>
<evidence type="ECO:0008006" key="4">
    <source>
        <dbReference type="Google" id="ProtNLM"/>
    </source>
</evidence>
<feature type="chain" id="PRO_5034080231" description="F-box domain-containing protein" evidence="1">
    <location>
        <begin position="20"/>
        <end position="299"/>
    </location>
</feature>
<name>A0A8H3E116_9AGAM</name>
<dbReference type="Proteomes" id="UP000663827">
    <property type="component" value="Unassembled WGS sequence"/>
</dbReference>
<comment type="caution">
    <text evidence="2">The sequence shown here is derived from an EMBL/GenBank/DDBJ whole genome shotgun (WGS) entry which is preliminary data.</text>
</comment>
<gene>
    <name evidence="2" type="ORF">RDB_LOCUS113474</name>
</gene>
<reference evidence="2" key="1">
    <citation type="submission" date="2021-01" db="EMBL/GenBank/DDBJ databases">
        <authorList>
            <person name="Kaushik A."/>
        </authorList>
    </citation>
    <scope>NUCLEOTIDE SEQUENCE</scope>
    <source>
        <strain evidence="2">AG5</strain>
    </source>
</reference>
<feature type="signal peptide" evidence="1">
    <location>
        <begin position="1"/>
        <end position="19"/>
    </location>
</feature>
<evidence type="ECO:0000256" key="1">
    <source>
        <dbReference type="SAM" id="SignalP"/>
    </source>
</evidence>
<evidence type="ECO:0000313" key="3">
    <source>
        <dbReference type="Proteomes" id="UP000663827"/>
    </source>
</evidence>
<sequence>MFAAALGPILLPEIIILVAEFLGDDVQSISNLYKVNKAACRTLRSHLYRSVHLRSVRNATLFFQVSTISRVDELRNIRSLQLGFDRSNLMPAFEMQSDLVPAFRSALDMMHHISSLSLSTTPSVLDDLLEGFDPPFQLTEFIHSGELSLTLAKFLEKQPSIVKLGWHSLFLGEKLEYLSKLLSDTRTFLPALRELAGPMLLLSALIPRRPIIRVQVMYNSLSFVLSESMMATFLHPMGRLSSLCIMEYRPTWQSFTAFISKLDGTCVPNTLNEVHVVEAFTVCSLRTNEFKISQDIVGL</sequence>
<dbReference type="AlphaFoldDB" id="A0A8H3E116"/>
<keyword evidence="1" id="KW-0732">Signal</keyword>
<organism evidence="2 3">
    <name type="scientific">Rhizoctonia solani</name>
    <dbReference type="NCBI Taxonomy" id="456999"/>
    <lineage>
        <taxon>Eukaryota</taxon>
        <taxon>Fungi</taxon>
        <taxon>Dikarya</taxon>
        <taxon>Basidiomycota</taxon>
        <taxon>Agaricomycotina</taxon>
        <taxon>Agaricomycetes</taxon>
        <taxon>Cantharellales</taxon>
        <taxon>Ceratobasidiaceae</taxon>
        <taxon>Rhizoctonia</taxon>
    </lineage>
</organism>
<accession>A0A8H3E116</accession>
<protein>
    <recommendedName>
        <fullName evidence="4">F-box domain-containing protein</fullName>
    </recommendedName>
</protein>